<evidence type="ECO:0000256" key="6">
    <source>
        <dbReference type="ARBA" id="ARBA00022723"/>
    </source>
</evidence>
<dbReference type="Gene3D" id="1.10.10.1100">
    <property type="entry name" value="BFD-like [2Fe-2S]-binding domain"/>
    <property type="match status" value="1"/>
</dbReference>
<evidence type="ECO:0000256" key="11">
    <source>
        <dbReference type="ARBA" id="ARBA00023063"/>
    </source>
</evidence>
<dbReference type="PANTHER" id="PTHR43809">
    <property type="entry name" value="NITRITE REDUCTASE (NADH) LARGE SUBUNIT"/>
    <property type="match status" value="1"/>
</dbReference>
<protein>
    <submittedName>
        <fullName evidence="15">Nitrite reductase subunit NirD</fullName>
    </submittedName>
</protein>
<keyword evidence="8" id="KW-0560">Oxidoreductase</keyword>
<keyword evidence="9" id="KW-0408">Iron</keyword>
<dbReference type="EMBL" id="CAADJE010000021">
    <property type="protein sequence ID" value="VFS63442.1"/>
    <property type="molecule type" value="Genomic_DNA"/>
</dbReference>
<accession>A0A485ART8</accession>
<comment type="cofactor">
    <cofactor evidence="2">
        <name>FAD</name>
        <dbReference type="ChEBI" id="CHEBI:57692"/>
    </cofactor>
</comment>
<keyword evidence="3" id="KW-0349">Heme</keyword>
<evidence type="ECO:0000256" key="3">
    <source>
        <dbReference type="ARBA" id="ARBA00022617"/>
    </source>
</evidence>
<dbReference type="Proteomes" id="UP000345637">
    <property type="component" value="Unassembled WGS sequence"/>
</dbReference>
<evidence type="ECO:0000256" key="9">
    <source>
        <dbReference type="ARBA" id="ARBA00023004"/>
    </source>
</evidence>
<dbReference type="Pfam" id="PF04324">
    <property type="entry name" value="Fer2_BFD"/>
    <property type="match status" value="1"/>
</dbReference>
<evidence type="ECO:0000313" key="16">
    <source>
        <dbReference type="Proteomes" id="UP000345637"/>
    </source>
</evidence>
<dbReference type="Gene3D" id="3.90.480.20">
    <property type="match status" value="1"/>
</dbReference>
<keyword evidence="11" id="KW-0534">Nitrate assimilation</keyword>
<keyword evidence="7" id="KW-0274">FAD</keyword>
<evidence type="ECO:0000256" key="1">
    <source>
        <dbReference type="ARBA" id="ARBA00001966"/>
    </source>
</evidence>
<dbReference type="InterPro" id="IPR052034">
    <property type="entry name" value="NasD-like"/>
</dbReference>
<proteinExistence type="predicted"/>
<feature type="domain" description="Nitrite/Sulfite reductase ferredoxin-like" evidence="13">
    <location>
        <begin position="197"/>
        <end position="256"/>
    </location>
</feature>
<keyword evidence="6" id="KW-0479">Metal-binding</keyword>
<dbReference type="CDD" id="cd19944">
    <property type="entry name" value="NirB_Fer2_BFD-like_2"/>
    <property type="match status" value="1"/>
</dbReference>
<name>A0A485ART8_RAOPL</name>
<sequence>MVKRCWAGVLVGDASDYATLLQMMLNAMALPARPESLILPTLEGSTAKALGVAALPDSAQICSCHNVTKGDICQAVSAGASDIPAIKSGTRAATGCGGCSALVKQVMEYQLSAQGVEVKKDICEHFPWSRQEIYHLVRVNHIRTFDQLMSRYGQGHGCEICKPLVASVLASCWNEYLLKPAHLPLQDTNDRYFANIQKDGTYSVVPRMAAGEVTPDGLIAIGQIAKRYQLYSKITGGQRIDLFGARLEALPAIWARAGGGWL</sequence>
<evidence type="ECO:0000256" key="5">
    <source>
        <dbReference type="ARBA" id="ARBA00022714"/>
    </source>
</evidence>
<dbReference type="SUPFAM" id="SSF55124">
    <property type="entry name" value="Nitrite/Sulfite reductase N-terminal domain-like"/>
    <property type="match status" value="1"/>
</dbReference>
<dbReference type="PANTHER" id="PTHR43809:SF1">
    <property type="entry name" value="NITRITE REDUCTASE (NADH) LARGE SUBUNIT"/>
    <property type="match status" value="1"/>
</dbReference>
<dbReference type="InterPro" id="IPR036136">
    <property type="entry name" value="Nit/Sulf_reduc_fer-like_dom_sf"/>
</dbReference>
<evidence type="ECO:0000256" key="8">
    <source>
        <dbReference type="ARBA" id="ARBA00023002"/>
    </source>
</evidence>
<dbReference type="InterPro" id="IPR041854">
    <property type="entry name" value="BFD-like_2Fe2S-bd_dom_sf"/>
</dbReference>
<dbReference type="FunFam" id="1.10.10.1100:FF:000002">
    <property type="entry name" value="Nitrite reductase large subunit"/>
    <property type="match status" value="1"/>
</dbReference>
<gene>
    <name evidence="15" type="ORF">NCTC12998_02292</name>
</gene>
<evidence type="ECO:0000256" key="4">
    <source>
        <dbReference type="ARBA" id="ARBA00022630"/>
    </source>
</evidence>
<dbReference type="AlphaFoldDB" id="A0A485ART8"/>
<evidence type="ECO:0000256" key="2">
    <source>
        <dbReference type="ARBA" id="ARBA00001974"/>
    </source>
</evidence>
<comment type="cofactor">
    <cofactor evidence="1">
        <name>[4Fe-4S] cluster</name>
        <dbReference type="ChEBI" id="CHEBI:49883"/>
    </cofactor>
</comment>
<evidence type="ECO:0000256" key="10">
    <source>
        <dbReference type="ARBA" id="ARBA00023014"/>
    </source>
</evidence>
<evidence type="ECO:0000259" key="14">
    <source>
        <dbReference type="Pfam" id="PF04324"/>
    </source>
</evidence>
<dbReference type="Pfam" id="PF03460">
    <property type="entry name" value="NIR_SIR_ferr"/>
    <property type="match status" value="1"/>
</dbReference>
<dbReference type="InterPro" id="IPR005117">
    <property type="entry name" value="NiRdtase/SiRdtase_haem-b_fer"/>
</dbReference>
<evidence type="ECO:0000259" key="13">
    <source>
        <dbReference type="Pfam" id="PF03460"/>
    </source>
</evidence>
<comment type="cofactor">
    <cofactor evidence="12">
        <name>[2Fe-2S] cluster</name>
        <dbReference type="ChEBI" id="CHEBI:190135"/>
    </cofactor>
</comment>
<dbReference type="GO" id="GO:0016491">
    <property type="term" value="F:oxidoreductase activity"/>
    <property type="evidence" value="ECO:0007669"/>
    <property type="project" value="UniProtKB-KW"/>
</dbReference>
<evidence type="ECO:0000256" key="12">
    <source>
        <dbReference type="ARBA" id="ARBA00034078"/>
    </source>
</evidence>
<keyword evidence="4" id="KW-0285">Flavoprotein</keyword>
<organism evidence="15 16">
    <name type="scientific">Raoultella planticola</name>
    <name type="common">Klebsiella planticola</name>
    <dbReference type="NCBI Taxonomy" id="575"/>
    <lineage>
        <taxon>Bacteria</taxon>
        <taxon>Pseudomonadati</taxon>
        <taxon>Pseudomonadota</taxon>
        <taxon>Gammaproteobacteria</taxon>
        <taxon>Enterobacterales</taxon>
        <taxon>Enterobacteriaceae</taxon>
        <taxon>Klebsiella/Raoultella group</taxon>
        <taxon>Raoultella</taxon>
    </lineage>
</organism>
<dbReference type="GO" id="GO:0051537">
    <property type="term" value="F:2 iron, 2 sulfur cluster binding"/>
    <property type="evidence" value="ECO:0007669"/>
    <property type="project" value="UniProtKB-KW"/>
</dbReference>
<dbReference type="InterPro" id="IPR007419">
    <property type="entry name" value="BFD-like_2Fe2S-bd_dom"/>
</dbReference>
<dbReference type="GO" id="GO:0042128">
    <property type="term" value="P:nitrate assimilation"/>
    <property type="evidence" value="ECO:0007669"/>
    <property type="project" value="UniProtKB-KW"/>
</dbReference>
<keyword evidence="5" id="KW-0001">2Fe-2S</keyword>
<feature type="domain" description="BFD-like [2Fe-2S]-binding" evidence="14">
    <location>
        <begin position="61"/>
        <end position="108"/>
    </location>
</feature>
<dbReference type="GO" id="GO:0046872">
    <property type="term" value="F:metal ion binding"/>
    <property type="evidence" value="ECO:0007669"/>
    <property type="project" value="UniProtKB-KW"/>
</dbReference>
<keyword evidence="10" id="KW-0411">Iron-sulfur</keyword>
<evidence type="ECO:0000256" key="7">
    <source>
        <dbReference type="ARBA" id="ARBA00022827"/>
    </source>
</evidence>
<evidence type="ECO:0000313" key="15">
    <source>
        <dbReference type="EMBL" id="VFS63442.1"/>
    </source>
</evidence>
<reference evidence="15 16" key="1">
    <citation type="submission" date="2019-03" db="EMBL/GenBank/DDBJ databases">
        <authorList>
            <consortium name="Pathogen Informatics"/>
        </authorList>
    </citation>
    <scope>NUCLEOTIDE SEQUENCE [LARGE SCALE GENOMIC DNA]</scope>
    <source>
        <strain evidence="15 16">NCTC12998</strain>
    </source>
</reference>